<protein>
    <recommendedName>
        <fullName evidence="3">DUF1330 domain-containing protein</fullName>
    </recommendedName>
</protein>
<evidence type="ECO:0008006" key="3">
    <source>
        <dbReference type="Google" id="ProtNLM"/>
    </source>
</evidence>
<organism evidence="1 2">
    <name type="scientific">Shimazuella alba</name>
    <dbReference type="NCBI Taxonomy" id="2690964"/>
    <lineage>
        <taxon>Bacteria</taxon>
        <taxon>Bacillati</taxon>
        <taxon>Bacillota</taxon>
        <taxon>Bacilli</taxon>
        <taxon>Bacillales</taxon>
        <taxon>Thermoactinomycetaceae</taxon>
        <taxon>Shimazuella</taxon>
    </lineage>
</organism>
<name>A0A6I4VQD0_9BACL</name>
<evidence type="ECO:0000313" key="1">
    <source>
        <dbReference type="EMBL" id="MXQ52166.1"/>
    </source>
</evidence>
<keyword evidence="2" id="KW-1185">Reference proteome</keyword>
<reference evidence="1 2" key="1">
    <citation type="submission" date="2019-12" db="EMBL/GenBank/DDBJ databases">
        <title>Whole-genome analyses of novel actinobacteria.</title>
        <authorList>
            <person name="Sahin N."/>
            <person name="Saygin H."/>
        </authorList>
    </citation>
    <scope>NUCLEOTIDE SEQUENCE [LARGE SCALE GENOMIC DNA]</scope>
    <source>
        <strain evidence="1 2">KC615</strain>
    </source>
</reference>
<dbReference type="RefSeq" id="WP_160799222.1">
    <property type="nucleotide sequence ID" value="NZ_WUUL01000001.1"/>
</dbReference>
<proteinExistence type="predicted"/>
<gene>
    <name evidence="1" type="ORF">GSM42_00065</name>
</gene>
<evidence type="ECO:0000313" key="2">
    <source>
        <dbReference type="Proteomes" id="UP000430692"/>
    </source>
</evidence>
<dbReference type="AlphaFoldDB" id="A0A6I4VQD0"/>
<comment type="caution">
    <text evidence="1">The sequence shown here is derived from an EMBL/GenBank/DDBJ whole genome shotgun (WGS) entry which is preliminary data.</text>
</comment>
<dbReference type="Proteomes" id="UP000430692">
    <property type="component" value="Unassembled WGS sequence"/>
</dbReference>
<accession>A0A6I4VQD0</accession>
<dbReference type="Gene3D" id="3.30.70.100">
    <property type="match status" value="1"/>
</dbReference>
<dbReference type="EMBL" id="WUUL01000001">
    <property type="protein sequence ID" value="MXQ52166.1"/>
    <property type="molecule type" value="Genomic_DNA"/>
</dbReference>
<sequence length="118" mass="14187">MIKSLILFKDLKSKEVFRQFYLTQFLPRVKNISGVIGIRITNYLQQIGQDLIPIIDRLEFMIELHFESKQELSRVVETTEYQELLKLIDEKSPREIIYLLGHQTTYNDKQKFLLLPRW</sequence>